<dbReference type="EMBL" id="OD570380">
    <property type="protein sequence ID" value="CAD7448697.1"/>
    <property type="molecule type" value="Genomic_DNA"/>
</dbReference>
<sequence>MNHTSLLSEMTSPITLIKSEDICRPELTPLQPLDPHSICSLIPQSMTVAWDDDYYAPHDKTTSQHSGVGAADQMEEDSSQNGWGSTPSPRYSSNHGADADVSIILDTAQWGARSPSPETSPFIAYMGFGG</sequence>
<feature type="region of interest" description="Disordered" evidence="1">
    <location>
        <begin position="55"/>
        <end position="97"/>
    </location>
</feature>
<proteinExistence type="predicted"/>
<name>A0A7R9I5Z7_9NEOP</name>
<organism evidence="2">
    <name type="scientific">Timema bartmani</name>
    <dbReference type="NCBI Taxonomy" id="61472"/>
    <lineage>
        <taxon>Eukaryota</taxon>
        <taxon>Metazoa</taxon>
        <taxon>Ecdysozoa</taxon>
        <taxon>Arthropoda</taxon>
        <taxon>Hexapoda</taxon>
        <taxon>Insecta</taxon>
        <taxon>Pterygota</taxon>
        <taxon>Neoptera</taxon>
        <taxon>Polyneoptera</taxon>
        <taxon>Phasmatodea</taxon>
        <taxon>Timematodea</taxon>
        <taxon>Timematoidea</taxon>
        <taxon>Timematidae</taxon>
        <taxon>Timema</taxon>
    </lineage>
</organism>
<evidence type="ECO:0000313" key="2">
    <source>
        <dbReference type="EMBL" id="CAD7448697.1"/>
    </source>
</evidence>
<accession>A0A7R9I5Z7</accession>
<dbReference type="AlphaFoldDB" id="A0A7R9I5Z7"/>
<gene>
    <name evidence="2" type="ORF">TBIB3V08_LOCUS10980</name>
</gene>
<feature type="compositionally biased region" description="Polar residues" evidence="1">
    <location>
        <begin position="79"/>
        <end position="95"/>
    </location>
</feature>
<reference evidence="2" key="1">
    <citation type="submission" date="2020-11" db="EMBL/GenBank/DDBJ databases">
        <authorList>
            <person name="Tran Van P."/>
        </authorList>
    </citation>
    <scope>NUCLEOTIDE SEQUENCE</scope>
</reference>
<protein>
    <submittedName>
        <fullName evidence="2">Uncharacterized protein</fullName>
    </submittedName>
</protein>
<evidence type="ECO:0000256" key="1">
    <source>
        <dbReference type="SAM" id="MobiDB-lite"/>
    </source>
</evidence>